<evidence type="ECO:0000313" key="2">
    <source>
        <dbReference type="Proteomes" id="UP000680805"/>
    </source>
</evidence>
<dbReference type="AlphaFoldDB" id="A0A975NR68"/>
<evidence type="ECO:0000313" key="1">
    <source>
        <dbReference type="EMBL" id="QWG19211.1"/>
    </source>
</evidence>
<dbReference type="PANTHER" id="PTHR35271">
    <property type="entry name" value="ABC TRANSPORTER, SUBSTRATE-BINDING LIPOPROTEIN-RELATED"/>
    <property type="match status" value="1"/>
</dbReference>
<dbReference type="PANTHER" id="PTHR35271:SF1">
    <property type="entry name" value="ABC TRANSPORTER, SUBSTRATE-BINDING LIPOPROTEIN"/>
    <property type="match status" value="1"/>
</dbReference>
<reference evidence="1" key="1">
    <citation type="submission" date="2021-06" db="EMBL/GenBank/DDBJ databases">
        <title>Bradyrhizobium sp. S2-11-2 Genome sequencing.</title>
        <authorList>
            <person name="Jin L."/>
        </authorList>
    </citation>
    <scope>NUCLEOTIDE SEQUENCE</scope>
    <source>
        <strain evidence="1">S2-11-2</strain>
    </source>
</reference>
<name>A0A975NR68_9BRAD</name>
<protein>
    <submittedName>
        <fullName evidence="1">ABC transporter substrate-binding protein</fullName>
    </submittedName>
</protein>
<dbReference type="EMBL" id="CP076135">
    <property type="protein sequence ID" value="QWG19211.1"/>
    <property type="molecule type" value="Genomic_DNA"/>
</dbReference>
<dbReference type="CDD" id="cd06325">
    <property type="entry name" value="PBP1_ABC_unchar_transporter"/>
    <property type="match status" value="1"/>
</dbReference>
<gene>
    <name evidence="1" type="ORF">KMZ68_04900</name>
</gene>
<dbReference type="RefSeq" id="WP_215614752.1">
    <property type="nucleotide sequence ID" value="NZ_CP076135.1"/>
</dbReference>
<dbReference type="Pfam" id="PF04392">
    <property type="entry name" value="ABC_sub_bind"/>
    <property type="match status" value="1"/>
</dbReference>
<dbReference type="Gene3D" id="3.40.50.2300">
    <property type="match status" value="2"/>
</dbReference>
<proteinExistence type="predicted"/>
<dbReference type="InterPro" id="IPR007487">
    <property type="entry name" value="ABC_transpt-TYRBP-like"/>
</dbReference>
<accession>A0A975NR68</accession>
<dbReference type="KEGG" id="bsei:KMZ68_04900"/>
<sequence length="327" mass="34727">MKRREFIGLIGGTAAWPVVARAQPAGRMRRIAILMDLPENDASRQRVAAFVQGLVDQGWREGRDVQMDIRWGANSPENIRKAVAELLALEPDIILTSASGATAAMRQASATIPIVFVLVTDPVGAGFVDSLARPGGNLTGFTLFEYSIAGKWLELLKEIAPTIRRVAVLRDVGVAAGSGQFGAIQAAASSLGVELQPLGLRDADEIDRGILAFAPGPNDGLLVTASPLASVHREKIISVAARHRLPSVFAYRHFVAAGGLVAYGPDLLSPMPRAASYVSRILKGEKAADLPVQAPTKYDLVINLRTAKALGLSVTSTLLARADEVIE</sequence>
<dbReference type="Proteomes" id="UP000680805">
    <property type="component" value="Chromosome"/>
</dbReference>
<organism evidence="1 2">
    <name type="scientific">Bradyrhizobium sediminis</name>
    <dbReference type="NCBI Taxonomy" id="2840469"/>
    <lineage>
        <taxon>Bacteria</taxon>
        <taxon>Pseudomonadati</taxon>
        <taxon>Pseudomonadota</taxon>
        <taxon>Alphaproteobacteria</taxon>
        <taxon>Hyphomicrobiales</taxon>
        <taxon>Nitrobacteraceae</taxon>
        <taxon>Bradyrhizobium</taxon>
    </lineage>
</organism>